<keyword evidence="3" id="KW-0489">Methyltransferase</keyword>
<dbReference type="PIRSF" id="PIRSF000398">
    <property type="entry name" value="M_m6A_EcoRV"/>
    <property type="match status" value="1"/>
</dbReference>
<evidence type="ECO:0000256" key="5">
    <source>
        <dbReference type="ARBA" id="ARBA00022691"/>
    </source>
</evidence>
<protein>
    <recommendedName>
        <fullName evidence="2">site-specific DNA-methyltransferase (adenine-specific)</fullName>
        <ecNumber evidence="2">2.1.1.72</ecNumber>
    </recommendedName>
</protein>
<dbReference type="InterPro" id="IPR012327">
    <property type="entry name" value="MeTrfase_D12"/>
</dbReference>
<dbReference type="EC" id="2.1.1.72" evidence="2"/>
<evidence type="ECO:0000256" key="6">
    <source>
        <dbReference type="ARBA" id="ARBA00047942"/>
    </source>
</evidence>
<dbReference type="InterPro" id="IPR029063">
    <property type="entry name" value="SAM-dependent_MTases_sf"/>
</dbReference>
<comment type="catalytic activity">
    <reaction evidence="6">
        <text>a 2'-deoxyadenosine in DNA + S-adenosyl-L-methionine = an N(6)-methyl-2'-deoxyadenosine in DNA + S-adenosyl-L-homocysteine + H(+)</text>
        <dbReference type="Rhea" id="RHEA:15197"/>
        <dbReference type="Rhea" id="RHEA-COMP:12418"/>
        <dbReference type="Rhea" id="RHEA-COMP:12419"/>
        <dbReference type="ChEBI" id="CHEBI:15378"/>
        <dbReference type="ChEBI" id="CHEBI:57856"/>
        <dbReference type="ChEBI" id="CHEBI:59789"/>
        <dbReference type="ChEBI" id="CHEBI:90615"/>
        <dbReference type="ChEBI" id="CHEBI:90616"/>
        <dbReference type="EC" id="2.1.1.72"/>
    </reaction>
</comment>
<reference evidence="7" key="1">
    <citation type="journal article" date="2015" name="Nature">
        <title>Complex archaea that bridge the gap between prokaryotes and eukaryotes.</title>
        <authorList>
            <person name="Spang A."/>
            <person name="Saw J.H."/>
            <person name="Jorgensen S.L."/>
            <person name="Zaremba-Niedzwiedzka K."/>
            <person name="Martijn J."/>
            <person name="Lind A.E."/>
            <person name="van Eijk R."/>
            <person name="Schleper C."/>
            <person name="Guy L."/>
            <person name="Ettema T.J."/>
        </authorList>
    </citation>
    <scope>NUCLEOTIDE SEQUENCE</scope>
</reference>
<dbReference type="PRINTS" id="PR00505">
    <property type="entry name" value="D12N6MTFRASE"/>
</dbReference>
<sequence length="259" mass="30789">MLRSPLRWVGGKSRLRAEILKRFPPHTCYVEVFCGAGWVLFGKEAETSKVEIINDIDGELINFYRVLKHRPAEFAEQFHLELVSRQLFNEYRRFEEGKTELERAMRFYYVMRLCFGGKREQRTFGTGTVHMPGELNLSRIYFVAHQYSGRLERVVIENLSWQKCIQIYDRPHTFFYLDPPYPSTQKGMYARMSWEQHAALAEVLHRVQGKFLLSYQDHPRIRRLYRGRGLKTERLPVTYHLGSKSGHGRRTHELLIRNF</sequence>
<keyword evidence="5" id="KW-0949">S-adenosyl-L-methionine</keyword>
<comment type="similarity">
    <text evidence="1">Belongs to the N(4)/N(6)-methyltransferase family.</text>
</comment>
<dbReference type="Gene3D" id="1.10.1020.10">
    <property type="entry name" value="Adenine-specific Methyltransferase, Domain 2"/>
    <property type="match status" value="1"/>
</dbReference>
<accession>A0A0F9CEY9</accession>
<organism evidence="7">
    <name type="scientific">marine sediment metagenome</name>
    <dbReference type="NCBI Taxonomy" id="412755"/>
    <lineage>
        <taxon>unclassified sequences</taxon>
        <taxon>metagenomes</taxon>
        <taxon>ecological metagenomes</taxon>
    </lineage>
</organism>
<dbReference type="Gene3D" id="3.40.50.150">
    <property type="entry name" value="Vaccinia Virus protein VP39"/>
    <property type="match status" value="1"/>
</dbReference>
<dbReference type="PANTHER" id="PTHR30481">
    <property type="entry name" value="DNA ADENINE METHYLASE"/>
    <property type="match status" value="1"/>
</dbReference>
<evidence type="ECO:0000256" key="1">
    <source>
        <dbReference type="ARBA" id="ARBA00006594"/>
    </source>
</evidence>
<dbReference type="InterPro" id="IPR012263">
    <property type="entry name" value="M_m6A_EcoRV"/>
</dbReference>
<proteinExistence type="inferred from homology"/>
<comment type="caution">
    <text evidence="7">The sequence shown here is derived from an EMBL/GenBank/DDBJ whole genome shotgun (WGS) entry which is preliminary data.</text>
</comment>
<evidence type="ECO:0000256" key="2">
    <source>
        <dbReference type="ARBA" id="ARBA00011900"/>
    </source>
</evidence>
<evidence type="ECO:0000313" key="7">
    <source>
        <dbReference type="EMBL" id="KKL47639.1"/>
    </source>
</evidence>
<gene>
    <name evidence="7" type="ORF">LCGC14_2333550</name>
</gene>
<dbReference type="GO" id="GO:0006298">
    <property type="term" value="P:mismatch repair"/>
    <property type="evidence" value="ECO:0007669"/>
    <property type="project" value="TreeGrafter"/>
</dbReference>
<dbReference type="InterPro" id="IPR023095">
    <property type="entry name" value="Ade_MeTrfase_dom_2"/>
</dbReference>
<dbReference type="PANTHER" id="PTHR30481:SF4">
    <property type="entry name" value="SITE-SPECIFIC DNA-METHYLTRANSFERASE (ADENINE-SPECIFIC)"/>
    <property type="match status" value="1"/>
</dbReference>
<evidence type="ECO:0000256" key="3">
    <source>
        <dbReference type="ARBA" id="ARBA00022603"/>
    </source>
</evidence>
<dbReference type="SUPFAM" id="SSF53335">
    <property type="entry name" value="S-adenosyl-L-methionine-dependent methyltransferases"/>
    <property type="match status" value="1"/>
</dbReference>
<name>A0A0F9CEY9_9ZZZZ</name>
<dbReference type="AlphaFoldDB" id="A0A0F9CEY9"/>
<dbReference type="NCBIfam" id="TIGR00571">
    <property type="entry name" value="dam"/>
    <property type="match status" value="1"/>
</dbReference>
<dbReference type="GO" id="GO:0009307">
    <property type="term" value="P:DNA restriction-modification system"/>
    <property type="evidence" value="ECO:0007669"/>
    <property type="project" value="InterPro"/>
</dbReference>
<dbReference type="GO" id="GO:0032259">
    <property type="term" value="P:methylation"/>
    <property type="evidence" value="ECO:0007669"/>
    <property type="project" value="UniProtKB-KW"/>
</dbReference>
<dbReference type="GO" id="GO:0043565">
    <property type="term" value="F:sequence-specific DNA binding"/>
    <property type="evidence" value="ECO:0007669"/>
    <property type="project" value="TreeGrafter"/>
</dbReference>
<dbReference type="GO" id="GO:1904047">
    <property type="term" value="F:S-adenosyl-L-methionine binding"/>
    <property type="evidence" value="ECO:0007669"/>
    <property type="project" value="TreeGrafter"/>
</dbReference>
<keyword evidence="4" id="KW-0808">Transferase</keyword>
<evidence type="ECO:0000256" key="4">
    <source>
        <dbReference type="ARBA" id="ARBA00022679"/>
    </source>
</evidence>
<dbReference type="Pfam" id="PF02086">
    <property type="entry name" value="MethyltransfD12"/>
    <property type="match status" value="1"/>
</dbReference>
<dbReference type="GO" id="GO:0009007">
    <property type="term" value="F:site-specific DNA-methyltransferase (adenine-specific) activity"/>
    <property type="evidence" value="ECO:0007669"/>
    <property type="project" value="UniProtKB-EC"/>
</dbReference>
<dbReference type="EMBL" id="LAZR01033595">
    <property type="protein sequence ID" value="KKL47639.1"/>
    <property type="molecule type" value="Genomic_DNA"/>
</dbReference>